<accession>A0AAQ3UD70</accession>
<organism evidence="1 2">
    <name type="scientific">Paspalum notatum var. saurae</name>
    <dbReference type="NCBI Taxonomy" id="547442"/>
    <lineage>
        <taxon>Eukaryota</taxon>
        <taxon>Viridiplantae</taxon>
        <taxon>Streptophyta</taxon>
        <taxon>Embryophyta</taxon>
        <taxon>Tracheophyta</taxon>
        <taxon>Spermatophyta</taxon>
        <taxon>Magnoliopsida</taxon>
        <taxon>Liliopsida</taxon>
        <taxon>Poales</taxon>
        <taxon>Poaceae</taxon>
        <taxon>PACMAD clade</taxon>
        <taxon>Panicoideae</taxon>
        <taxon>Andropogonodae</taxon>
        <taxon>Paspaleae</taxon>
        <taxon>Paspalinae</taxon>
        <taxon>Paspalum</taxon>
    </lineage>
</organism>
<dbReference type="Proteomes" id="UP001341281">
    <property type="component" value="Chromosome 08"/>
</dbReference>
<keyword evidence="2" id="KW-1185">Reference proteome</keyword>
<sequence length="74" mass="8506">MVVCVLSLNRCFGDVWLEGQSAAKAAWVPLAEFKQRYPSYQLEDELIVQAGRDVMHGRQYKRHHRRNSSSKLGS</sequence>
<evidence type="ECO:0000313" key="2">
    <source>
        <dbReference type="Proteomes" id="UP001341281"/>
    </source>
</evidence>
<gene>
    <name evidence="1" type="ORF">U9M48_036300</name>
</gene>
<reference evidence="1 2" key="1">
    <citation type="submission" date="2024-02" db="EMBL/GenBank/DDBJ databases">
        <title>High-quality chromosome-scale genome assembly of Pensacola bahiagrass (Paspalum notatum Flugge var. saurae).</title>
        <authorList>
            <person name="Vega J.M."/>
            <person name="Podio M."/>
            <person name="Orjuela J."/>
            <person name="Siena L.A."/>
            <person name="Pessino S.C."/>
            <person name="Combes M.C."/>
            <person name="Mariac C."/>
            <person name="Albertini E."/>
            <person name="Pupilli F."/>
            <person name="Ortiz J.P.A."/>
            <person name="Leblanc O."/>
        </authorList>
    </citation>
    <scope>NUCLEOTIDE SEQUENCE [LARGE SCALE GENOMIC DNA]</scope>
    <source>
        <strain evidence="1">R1</strain>
        <tissue evidence="1">Leaf</tissue>
    </source>
</reference>
<name>A0AAQ3UD70_PASNO</name>
<proteinExistence type="predicted"/>
<dbReference type="EMBL" id="CP144752">
    <property type="protein sequence ID" value="WVZ89955.1"/>
    <property type="molecule type" value="Genomic_DNA"/>
</dbReference>
<evidence type="ECO:0000313" key="1">
    <source>
        <dbReference type="EMBL" id="WVZ89955.1"/>
    </source>
</evidence>
<dbReference type="AlphaFoldDB" id="A0AAQ3UD70"/>
<protein>
    <submittedName>
        <fullName evidence="1">Uncharacterized protein</fullName>
    </submittedName>
</protein>